<accession>A0ABU5JUE7</accession>
<proteinExistence type="predicted"/>
<sequence>MSESLMKVSAVKERYLMMGTASRVLPEHLKKALELEEERRECVQNQQLLYKQMEQANRDGNKNAYIEFHELHQKQIRRDMEISKELSAMYFKKMKNNRSKERENVLGVADHLEEVGGRKEIVEQIRRNA</sequence>
<dbReference type="Proteomes" id="UP001291930">
    <property type="component" value="Unassembled WGS sequence"/>
</dbReference>
<name>A0ABU5JUE7_9BACI</name>
<gene>
    <name evidence="1" type="ORF">U2I54_08095</name>
</gene>
<evidence type="ECO:0000313" key="1">
    <source>
        <dbReference type="EMBL" id="MDZ5607058.1"/>
    </source>
</evidence>
<dbReference type="EMBL" id="JAXOVW010000012">
    <property type="protein sequence ID" value="MDZ5607058.1"/>
    <property type="molecule type" value="Genomic_DNA"/>
</dbReference>
<evidence type="ECO:0008006" key="3">
    <source>
        <dbReference type="Google" id="ProtNLM"/>
    </source>
</evidence>
<dbReference type="RefSeq" id="WP_374217340.1">
    <property type="nucleotide sequence ID" value="NZ_JAXOVW010000012.1"/>
</dbReference>
<evidence type="ECO:0000313" key="2">
    <source>
        <dbReference type="Proteomes" id="UP001291930"/>
    </source>
</evidence>
<protein>
    <recommendedName>
        <fullName evidence="3">Flagellar FliJ protein</fullName>
    </recommendedName>
</protein>
<organism evidence="1 2">
    <name type="scientific">Bacillus bingmayongensis</name>
    <dbReference type="NCBI Taxonomy" id="1150157"/>
    <lineage>
        <taxon>Bacteria</taxon>
        <taxon>Bacillati</taxon>
        <taxon>Bacillota</taxon>
        <taxon>Bacilli</taxon>
        <taxon>Bacillales</taxon>
        <taxon>Bacillaceae</taxon>
        <taxon>Bacillus</taxon>
    </lineage>
</organism>
<comment type="caution">
    <text evidence="1">The sequence shown here is derived from an EMBL/GenBank/DDBJ whole genome shotgun (WGS) entry which is preliminary data.</text>
</comment>
<reference evidence="2" key="1">
    <citation type="submission" date="2023-11" db="EMBL/GenBank/DDBJ databases">
        <title>Genome Sequence of Bacillus pseudomycoides stain BUPM19.</title>
        <authorList>
            <person name="Farhat A."/>
        </authorList>
    </citation>
    <scope>NUCLEOTIDE SEQUENCE [LARGE SCALE GENOMIC DNA]</scope>
    <source>
        <strain evidence="2">BUPM19</strain>
    </source>
</reference>
<keyword evidence="2" id="KW-1185">Reference proteome</keyword>